<proteinExistence type="inferred from homology"/>
<keyword evidence="2" id="KW-0808">Transferase</keyword>
<dbReference type="EMBL" id="KZ665961">
    <property type="protein sequence ID" value="PPR96945.1"/>
    <property type="molecule type" value="Genomic_DNA"/>
</dbReference>
<name>A0A2P5X0X2_GOSBA</name>
<dbReference type="Pfam" id="PF00201">
    <property type="entry name" value="UDPGT"/>
    <property type="match status" value="1"/>
</dbReference>
<evidence type="ECO:0000313" key="4">
    <source>
        <dbReference type="Proteomes" id="UP000239757"/>
    </source>
</evidence>
<reference evidence="3 4" key="1">
    <citation type="submission" date="2015-01" db="EMBL/GenBank/DDBJ databases">
        <title>Genome of allotetraploid Gossypium barbadense reveals genomic plasticity and fiber elongation in cotton evolution.</title>
        <authorList>
            <person name="Chen X."/>
            <person name="Liu X."/>
            <person name="Zhao B."/>
            <person name="Zheng H."/>
            <person name="Hu Y."/>
            <person name="Lu G."/>
            <person name="Yang C."/>
            <person name="Chen J."/>
            <person name="Shan C."/>
            <person name="Zhang L."/>
            <person name="Zhou Y."/>
            <person name="Wang L."/>
            <person name="Guo W."/>
            <person name="Bai Y."/>
            <person name="Ruan J."/>
            <person name="Shangguan X."/>
            <person name="Mao Y."/>
            <person name="Jiang J."/>
            <person name="Zhu Y."/>
            <person name="Lei J."/>
            <person name="Kang H."/>
            <person name="Chen S."/>
            <person name="He X."/>
            <person name="Wang R."/>
            <person name="Wang Y."/>
            <person name="Chen J."/>
            <person name="Wang L."/>
            <person name="Yu S."/>
            <person name="Wang B."/>
            <person name="Wei J."/>
            <person name="Song S."/>
            <person name="Lu X."/>
            <person name="Gao Z."/>
            <person name="Gu W."/>
            <person name="Deng X."/>
            <person name="Ma D."/>
            <person name="Wang S."/>
            <person name="Liang W."/>
            <person name="Fang L."/>
            <person name="Cai C."/>
            <person name="Zhu X."/>
            <person name="Zhou B."/>
            <person name="Zhang Y."/>
            <person name="Chen Z."/>
            <person name="Xu S."/>
            <person name="Zhu R."/>
            <person name="Wang S."/>
            <person name="Zhang T."/>
            <person name="Zhao G."/>
        </authorList>
    </citation>
    <scope>NUCLEOTIDE SEQUENCE [LARGE SCALE GENOMIC DNA]</scope>
    <source>
        <strain evidence="4">cv. Xinhai21</strain>
        <tissue evidence="3">Leaf</tissue>
    </source>
</reference>
<accession>A0A2P5X0X2</accession>
<dbReference type="InterPro" id="IPR050481">
    <property type="entry name" value="UDP-glycosyltransf_plant"/>
</dbReference>
<dbReference type="PANTHER" id="PTHR48048:SF94">
    <property type="entry name" value="GLYCOSYLTRANSFERASE"/>
    <property type="match status" value="1"/>
</dbReference>
<dbReference type="AlphaFoldDB" id="A0A2P5X0X2"/>
<dbReference type="Gene3D" id="3.40.50.2000">
    <property type="entry name" value="Glycogen Phosphorylase B"/>
    <property type="match status" value="5"/>
</dbReference>
<organism evidence="3 4">
    <name type="scientific">Gossypium barbadense</name>
    <name type="common">Sea Island cotton</name>
    <name type="synonym">Hibiscus barbadensis</name>
    <dbReference type="NCBI Taxonomy" id="3634"/>
    <lineage>
        <taxon>Eukaryota</taxon>
        <taxon>Viridiplantae</taxon>
        <taxon>Streptophyta</taxon>
        <taxon>Embryophyta</taxon>
        <taxon>Tracheophyta</taxon>
        <taxon>Spermatophyta</taxon>
        <taxon>Magnoliopsida</taxon>
        <taxon>eudicotyledons</taxon>
        <taxon>Gunneridae</taxon>
        <taxon>Pentapetalae</taxon>
        <taxon>rosids</taxon>
        <taxon>malvids</taxon>
        <taxon>Malvales</taxon>
        <taxon>Malvaceae</taxon>
        <taxon>Malvoideae</taxon>
        <taxon>Gossypium</taxon>
    </lineage>
</organism>
<dbReference type="SUPFAM" id="SSF53756">
    <property type="entry name" value="UDP-Glycosyltransferase/glycogen phosphorylase"/>
    <property type="match status" value="2"/>
</dbReference>
<evidence type="ECO:0000256" key="2">
    <source>
        <dbReference type="ARBA" id="ARBA00022679"/>
    </source>
</evidence>
<dbReference type="GO" id="GO:0035251">
    <property type="term" value="F:UDP-glucosyltransferase activity"/>
    <property type="evidence" value="ECO:0007669"/>
    <property type="project" value="InterPro"/>
</dbReference>
<dbReference type="OrthoDB" id="5835829at2759"/>
<sequence>MQRKLYTCGRERPLVAIHRQNGFANPVPSRVLPSLMFNKHGSYTAFVKIAERFKDAEGIVINTFEELETYALSCFVNGQNPPIYPVGAVIHPDSLPHPELEQLQRDRIMKWLDNQPESSVVFLCFGSHGCHGPPQVKEIALGLEQSGQRFLWSLRMPETPLNDAAGAVHYKNPEEMLPEGTVRGRRWRLELIFVPSSGVGRLASTVEFAKRLNNHDHRIWVTVLCIQWFSSGFVDAYIEEPARIHFIQLPHKCYHKYCVYEIYFQLNLDVATDLGLPSYTFLTSNAATLGLILYLPIRHRQNSLEFECPKPDTQNTDLEHLILGFANPVPSCVLPSFLFNKDGGYTAFVKFAQRFKDAKGIVINTIEELEPYALRCFSNAQNPPIYPVGPVIQLDGLPNPDMGSHEPPQVKEIALALDRSGHKFLWSLHVPPAVDAAAGTVHFKNPEEMLPEGSWKGSKRGGWYAGGHHSVPIVTWPMFAEQQLNAYMMKELGLAVVMTLDYRKGISDVMADEI</sequence>
<dbReference type="Proteomes" id="UP000239757">
    <property type="component" value="Unassembled WGS sequence"/>
</dbReference>
<gene>
    <name evidence="3" type="ORF">GOBAR_AA23712</name>
</gene>
<comment type="similarity">
    <text evidence="1">Belongs to the UDP-glycosyltransferase family.</text>
</comment>
<evidence type="ECO:0000313" key="3">
    <source>
        <dbReference type="EMBL" id="PPR96945.1"/>
    </source>
</evidence>
<dbReference type="InterPro" id="IPR002213">
    <property type="entry name" value="UDP_glucos_trans"/>
</dbReference>
<evidence type="ECO:0000256" key="1">
    <source>
        <dbReference type="ARBA" id="ARBA00009995"/>
    </source>
</evidence>
<dbReference type="PANTHER" id="PTHR48048">
    <property type="entry name" value="GLYCOSYLTRANSFERASE"/>
    <property type="match status" value="1"/>
</dbReference>
<protein>
    <submittedName>
        <fullName evidence="3">Uncharacterized protein</fullName>
    </submittedName>
</protein>